<organism evidence="2 3">
    <name type="scientific">Amycolatopsis balhimycina DSM 5908</name>
    <dbReference type="NCBI Taxonomy" id="1081091"/>
    <lineage>
        <taxon>Bacteria</taxon>
        <taxon>Bacillati</taxon>
        <taxon>Actinomycetota</taxon>
        <taxon>Actinomycetes</taxon>
        <taxon>Pseudonocardiales</taxon>
        <taxon>Pseudonocardiaceae</taxon>
        <taxon>Amycolatopsis</taxon>
    </lineage>
</organism>
<dbReference type="Pfam" id="PF01740">
    <property type="entry name" value="STAS"/>
    <property type="match status" value="1"/>
</dbReference>
<dbReference type="InterPro" id="IPR036513">
    <property type="entry name" value="STAS_dom_sf"/>
</dbReference>
<protein>
    <recommendedName>
        <fullName evidence="1">STAS domain-containing protein</fullName>
    </recommendedName>
</protein>
<dbReference type="Gene3D" id="3.30.750.24">
    <property type="entry name" value="STAS domain"/>
    <property type="match status" value="1"/>
</dbReference>
<dbReference type="Proteomes" id="UP000286716">
    <property type="component" value="Unassembled WGS sequence"/>
</dbReference>
<name>A0A428W3G2_AMYBA</name>
<sequence length="146" mass="15447">MTARCRPAPQPRRGIASRRAWGVRMAEDGGGVLIEVVPTSAGDALILRLAGVVDPSARDRVEYLMLAATEAFSPLSLAVLDLSALELLGAAGARALACWVIACAERGVTVRLVVAPRSSAHRVLVVAGLDQRVTVFDDLEPALHRD</sequence>
<evidence type="ECO:0000313" key="3">
    <source>
        <dbReference type="Proteomes" id="UP000286716"/>
    </source>
</evidence>
<accession>A0A428W3G2</accession>
<feature type="domain" description="STAS" evidence="1">
    <location>
        <begin position="34"/>
        <end position="146"/>
    </location>
</feature>
<keyword evidence="3" id="KW-1185">Reference proteome</keyword>
<dbReference type="EMBL" id="QHHU01000067">
    <property type="protein sequence ID" value="RSM37625.1"/>
    <property type="molecule type" value="Genomic_DNA"/>
</dbReference>
<gene>
    <name evidence="2" type="ORF">DMA12_35925</name>
</gene>
<proteinExistence type="predicted"/>
<evidence type="ECO:0000313" key="2">
    <source>
        <dbReference type="EMBL" id="RSM37625.1"/>
    </source>
</evidence>
<evidence type="ECO:0000259" key="1">
    <source>
        <dbReference type="PROSITE" id="PS50801"/>
    </source>
</evidence>
<dbReference type="AlphaFoldDB" id="A0A428W3G2"/>
<comment type="caution">
    <text evidence="2">The sequence shown here is derived from an EMBL/GenBank/DDBJ whole genome shotgun (WGS) entry which is preliminary data.</text>
</comment>
<reference evidence="2 3" key="1">
    <citation type="submission" date="2018-05" db="EMBL/GenBank/DDBJ databases">
        <title>Evolution of GPA BGCs.</title>
        <authorList>
            <person name="Waglechner N."/>
            <person name="Wright G.D."/>
        </authorList>
    </citation>
    <scope>NUCLEOTIDE SEQUENCE [LARGE SCALE GENOMIC DNA]</scope>
    <source>
        <strain evidence="2 3">DSM 5908</strain>
    </source>
</reference>
<dbReference type="InterPro" id="IPR002645">
    <property type="entry name" value="STAS_dom"/>
</dbReference>
<dbReference type="SUPFAM" id="SSF52091">
    <property type="entry name" value="SpoIIaa-like"/>
    <property type="match status" value="1"/>
</dbReference>
<dbReference type="PROSITE" id="PS50801">
    <property type="entry name" value="STAS"/>
    <property type="match status" value="1"/>
</dbReference>